<gene>
    <name evidence="1" type="ORF">JETT_3233</name>
</gene>
<sequence length="47" mass="5486">MFHRSSQGIGFFVPLIGTEYIQRHLSGLHVAESISCWRDINNRHHHT</sequence>
<proteinExistence type="predicted"/>
<reference evidence="1 2" key="1">
    <citation type="submission" date="2019-04" db="EMBL/GenBank/DDBJ databases">
        <title>Genome of a novel bacterium Candidatus Jettenia ecosi reconstructed from metagenome of an anammox bioreactor.</title>
        <authorList>
            <person name="Mardanov A.V."/>
            <person name="Beletsky A.V."/>
            <person name="Ravin N.V."/>
            <person name="Botchkova E.A."/>
            <person name="Litti Y.V."/>
            <person name="Nozhevnikova A.N."/>
        </authorList>
    </citation>
    <scope>NUCLEOTIDE SEQUENCE [LARGE SCALE GENOMIC DNA]</scope>
    <source>
        <strain evidence="1">J2</strain>
    </source>
</reference>
<accession>A0A533Q8H8</accession>
<evidence type="ECO:0000313" key="2">
    <source>
        <dbReference type="Proteomes" id="UP000319783"/>
    </source>
</evidence>
<organism evidence="1 2">
    <name type="scientific">Candidatus Jettenia ecosi</name>
    <dbReference type="NCBI Taxonomy" id="2494326"/>
    <lineage>
        <taxon>Bacteria</taxon>
        <taxon>Pseudomonadati</taxon>
        <taxon>Planctomycetota</taxon>
        <taxon>Candidatus Brocadiia</taxon>
        <taxon>Candidatus Brocadiales</taxon>
        <taxon>Candidatus Brocadiaceae</taxon>
        <taxon>Candidatus Jettenia</taxon>
    </lineage>
</organism>
<dbReference type="Proteomes" id="UP000319783">
    <property type="component" value="Unassembled WGS sequence"/>
</dbReference>
<dbReference type="EMBL" id="SULG01000096">
    <property type="protein sequence ID" value="TLD40509.1"/>
    <property type="molecule type" value="Genomic_DNA"/>
</dbReference>
<evidence type="ECO:0000313" key="1">
    <source>
        <dbReference type="EMBL" id="TLD40509.1"/>
    </source>
</evidence>
<comment type="caution">
    <text evidence="1">The sequence shown here is derived from an EMBL/GenBank/DDBJ whole genome shotgun (WGS) entry which is preliminary data.</text>
</comment>
<protein>
    <submittedName>
        <fullName evidence="1">Uncharacterized protein</fullName>
    </submittedName>
</protein>
<name>A0A533Q8H8_9BACT</name>
<dbReference type="AlphaFoldDB" id="A0A533Q8H8"/>